<keyword evidence="8" id="KW-1185">Reference proteome</keyword>
<evidence type="ECO:0000256" key="1">
    <source>
        <dbReference type="ARBA" id="ARBA00008792"/>
    </source>
</evidence>
<dbReference type="PROSITE" id="PS51192">
    <property type="entry name" value="HELICASE_ATP_BIND_1"/>
    <property type="match status" value="1"/>
</dbReference>
<evidence type="ECO:0000313" key="7">
    <source>
        <dbReference type="EMBL" id="VDN33722.1"/>
    </source>
</evidence>
<keyword evidence="5" id="KW-0067">ATP-binding</keyword>
<dbReference type="InterPro" id="IPR014001">
    <property type="entry name" value="Helicase_ATP-bd"/>
</dbReference>
<reference evidence="7 8" key="1">
    <citation type="submission" date="2018-11" db="EMBL/GenBank/DDBJ databases">
        <authorList>
            <consortium name="Pathogen Informatics"/>
        </authorList>
    </citation>
    <scope>NUCLEOTIDE SEQUENCE [LARGE SCALE GENOMIC DNA]</scope>
</reference>
<evidence type="ECO:0000259" key="6">
    <source>
        <dbReference type="PROSITE" id="PS51192"/>
    </source>
</evidence>
<dbReference type="AlphaFoldDB" id="A0A3P7QPK4"/>
<dbReference type="SUPFAM" id="SSF52540">
    <property type="entry name" value="P-loop containing nucleoside triphosphate hydrolases"/>
    <property type="match status" value="1"/>
</dbReference>
<evidence type="ECO:0000256" key="4">
    <source>
        <dbReference type="ARBA" id="ARBA00022806"/>
    </source>
</evidence>
<dbReference type="EMBL" id="UYRV01123282">
    <property type="protein sequence ID" value="VDN33722.1"/>
    <property type="molecule type" value="Genomic_DNA"/>
</dbReference>
<accession>A0A3P7QPK4</accession>
<evidence type="ECO:0000256" key="2">
    <source>
        <dbReference type="ARBA" id="ARBA00022741"/>
    </source>
</evidence>
<dbReference type="GO" id="GO:0003723">
    <property type="term" value="F:RNA binding"/>
    <property type="evidence" value="ECO:0007669"/>
    <property type="project" value="TreeGrafter"/>
</dbReference>
<proteinExistence type="inferred from homology"/>
<dbReference type="Gene3D" id="3.40.50.300">
    <property type="entry name" value="P-loop containing nucleotide triphosphate hydrolases"/>
    <property type="match status" value="1"/>
</dbReference>
<sequence>MTDGVLMKEMESDIMLKKYSAILIDEAHERSMYSDVLIGMLSRIAPLRAKTANPLKLIIMSATLRLDDFTHKRIHEALPDGAILVFVSGQQEVKQLVKKLVTRYPIHYEKSKDGELVVRGGKKWKKKRLKEVQDLKLEDFKENRVEQLDGEDFLETGVGDVMWDDYEEGENDEDSRL</sequence>
<keyword evidence="4" id="KW-0347">Helicase</keyword>
<keyword evidence="2" id="KW-0547">Nucleotide-binding</keyword>
<dbReference type="InterPro" id="IPR027417">
    <property type="entry name" value="P-loop_NTPase"/>
</dbReference>
<dbReference type="PANTHER" id="PTHR18934:SF99">
    <property type="entry name" value="ATP-DEPENDENT RNA HELICASE DHX37-RELATED"/>
    <property type="match status" value="1"/>
</dbReference>
<dbReference type="GO" id="GO:0016787">
    <property type="term" value="F:hydrolase activity"/>
    <property type="evidence" value="ECO:0007669"/>
    <property type="project" value="UniProtKB-KW"/>
</dbReference>
<dbReference type="InterPro" id="IPR002464">
    <property type="entry name" value="DNA/RNA_helicase_DEAH_CS"/>
</dbReference>
<feature type="domain" description="Helicase ATP-binding" evidence="6">
    <location>
        <begin position="1"/>
        <end position="82"/>
    </location>
</feature>
<evidence type="ECO:0000256" key="3">
    <source>
        <dbReference type="ARBA" id="ARBA00022801"/>
    </source>
</evidence>
<comment type="similarity">
    <text evidence="1">Belongs to the DEAD box helicase family. DEAH subfamily.</text>
</comment>
<dbReference type="GO" id="GO:0004386">
    <property type="term" value="F:helicase activity"/>
    <property type="evidence" value="ECO:0007669"/>
    <property type="project" value="UniProtKB-KW"/>
</dbReference>
<name>A0A3P7QPK4_CYLGO</name>
<evidence type="ECO:0000313" key="8">
    <source>
        <dbReference type="Proteomes" id="UP000271889"/>
    </source>
</evidence>
<dbReference type="GO" id="GO:0000462">
    <property type="term" value="P:maturation of SSU-rRNA from tricistronic rRNA transcript (SSU-rRNA, 5.8S rRNA, LSU-rRNA)"/>
    <property type="evidence" value="ECO:0007669"/>
    <property type="project" value="TreeGrafter"/>
</dbReference>
<organism evidence="7 8">
    <name type="scientific">Cylicostephanus goldi</name>
    <name type="common">Nematode worm</name>
    <dbReference type="NCBI Taxonomy" id="71465"/>
    <lineage>
        <taxon>Eukaryota</taxon>
        <taxon>Metazoa</taxon>
        <taxon>Ecdysozoa</taxon>
        <taxon>Nematoda</taxon>
        <taxon>Chromadorea</taxon>
        <taxon>Rhabditida</taxon>
        <taxon>Rhabditina</taxon>
        <taxon>Rhabditomorpha</taxon>
        <taxon>Strongyloidea</taxon>
        <taxon>Strongylidae</taxon>
        <taxon>Cylicostephanus</taxon>
    </lineage>
</organism>
<feature type="non-terminal residue" evidence="7">
    <location>
        <position position="177"/>
    </location>
</feature>
<evidence type="ECO:0000256" key="5">
    <source>
        <dbReference type="ARBA" id="ARBA00022840"/>
    </source>
</evidence>
<dbReference type="Proteomes" id="UP000271889">
    <property type="component" value="Unassembled WGS sequence"/>
</dbReference>
<dbReference type="GO" id="GO:0005524">
    <property type="term" value="F:ATP binding"/>
    <property type="evidence" value="ECO:0007669"/>
    <property type="project" value="UniProtKB-KW"/>
</dbReference>
<gene>
    <name evidence="7" type="ORF">CGOC_LOCUS12456</name>
</gene>
<protein>
    <recommendedName>
        <fullName evidence="6">Helicase ATP-binding domain-containing protein</fullName>
    </recommendedName>
</protein>
<dbReference type="OrthoDB" id="10025033at2759"/>
<keyword evidence="3" id="KW-0378">Hydrolase</keyword>
<dbReference type="GO" id="GO:0005730">
    <property type="term" value="C:nucleolus"/>
    <property type="evidence" value="ECO:0007669"/>
    <property type="project" value="TreeGrafter"/>
</dbReference>
<dbReference type="PROSITE" id="PS00690">
    <property type="entry name" value="DEAH_ATP_HELICASE"/>
    <property type="match status" value="1"/>
</dbReference>
<dbReference type="PANTHER" id="PTHR18934">
    <property type="entry name" value="ATP-DEPENDENT RNA HELICASE"/>
    <property type="match status" value="1"/>
</dbReference>